<sequence>MICAVYKSSRKADTYLFINKRDHFEDVPPALMEMFGAPKLVMMVPLDKRSHFALADIERVKEELKDKGYYLQLPPPAVNLLEEHKREIGFVNE</sequence>
<dbReference type="PANTHER" id="PTHR38109">
    <property type="entry name" value="PROTEIN YCGL"/>
    <property type="match status" value="1"/>
</dbReference>
<dbReference type="AlphaFoldDB" id="A0A917NBS1"/>
<evidence type="ECO:0000256" key="1">
    <source>
        <dbReference type="HAMAP-Rule" id="MF_01866"/>
    </source>
</evidence>
<evidence type="ECO:0000313" key="3">
    <source>
        <dbReference type="EMBL" id="GGI86510.1"/>
    </source>
</evidence>
<organism evidence="3 4">
    <name type="scientific">Shewanella gelidii</name>
    <dbReference type="NCBI Taxonomy" id="1642821"/>
    <lineage>
        <taxon>Bacteria</taxon>
        <taxon>Pseudomonadati</taxon>
        <taxon>Pseudomonadota</taxon>
        <taxon>Gammaproteobacteria</taxon>
        <taxon>Alteromonadales</taxon>
        <taxon>Shewanellaceae</taxon>
        <taxon>Shewanella</taxon>
    </lineage>
</organism>
<evidence type="ECO:0000313" key="4">
    <source>
        <dbReference type="Proteomes" id="UP000613743"/>
    </source>
</evidence>
<comment type="caution">
    <text evidence="3">The sequence shown here is derived from an EMBL/GenBank/DDBJ whole genome shotgun (WGS) entry which is preliminary data.</text>
</comment>
<gene>
    <name evidence="3" type="ORF">GCM10009332_24830</name>
</gene>
<reference evidence="3" key="1">
    <citation type="journal article" date="2014" name="Int. J. Syst. Evol. Microbiol.">
        <title>Complete genome sequence of Corynebacterium casei LMG S-19264T (=DSM 44701T), isolated from a smear-ripened cheese.</title>
        <authorList>
            <consortium name="US DOE Joint Genome Institute (JGI-PGF)"/>
            <person name="Walter F."/>
            <person name="Albersmeier A."/>
            <person name="Kalinowski J."/>
            <person name="Ruckert C."/>
        </authorList>
    </citation>
    <scope>NUCLEOTIDE SEQUENCE</scope>
    <source>
        <strain evidence="3">JCM 30804</strain>
    </source>
</reference>
<reference evidence="3" key="2">
    <citation type="submission" date="2020-09" db="EMBL/GenBank/DDBJ databases">
        <authorList>
            <person name="Sun Q."/>
            <person name="Ohkuma M."/>
        </authorList>
    </citation>
    <scope>NUCLEOTIDE SEQUENCE</scope>
    <source>
        <strain evidence="3">JCM 30804</strain>
    </source>
</reference>
<protein>
    <recommendedName>
        <fullName evidence="1">YcgL domain-containing protein GCM10009332_24830</fullName>
    </recommendedName>
</protein>
<dbReference type="Gene3D" id="3.10.510.20">
    <property type="entry name" value="YcgL domain"/>
    <property type="match status" value="1"/>
</dbReference>
<dbReference type="PANTHER" id="PTHR38109:SF1">
    <property type="entry name" value="PROTEIN YCGL"/>
    <property type="match status" value="1"/>
</dbReference>
<evidence type="ECO:0000259" key="2">
    <source>
        <dbReference type="PROSITE" id="PS51648"/>
    </source>
</evidence>
<dbReference type="Proteomes" id="UP000613743">
    <property type="component" value="Unassembled WGS sequence"/>
</dbReference>
<dbReference type="Pfam" id="PF05166">
    <property type="entry name" value="YcgL"/>
    <property type="match status" value="1"/>
</dbReference>
<dbReference type="HAMAP" id="MF_01866">
    <property type="entry name" value="UPF0745"/>
    <property type="match status" value="1"/>
</dbReference>
<accession>A0A917NBS1</accession>
<name>A0A917NBS1_9GAMM</name>
<feature type="domain" description="YcgL" evidence="2">
    <location>
        <begin position="1"/>
        <end position="85"/>
    </location>
</feature>
<proteinExistence type="inferred from homology"/>
<dbReference type="EMBL" id="BMPZ01000007">
    <property type="protein sequence ID" value="GGI86510.1"/>
    <property type="molecule type" value="Genomic_DNA"/>
</dbReference>
<dbReference type="InterPro" id="IPR038068">
    <property type="entry name" value="YcgL-like_sf"/>
</dbReference>
<keyword evidence="4" id="KW-1185">Reference proteome</keyword>
<dbReference type="RefSeq" id="WP_188921409.1">
    <property type="nucleotide sequence ID" value="NZ_BMPZ01000007.1"/>
</dbReference>
<dbReference type="InterPro" id="IPR027354">
    <property type="entry name" value="YcgL_dom"/>
</dbReference>
<dbReference type="SUPFAM" id="SSF160191">
    <property type="entry name" value="YcgL-like"/>
    <property type="match status" value="1"/>
</dbReference>
<dbReference type="PROSITE" id="PS51648">
    <property type="entry name" value="YCGL"/>
    <property type="match status" value="1"/>
</dbReference>